<feature type="domain" description="M23ase beta-sheet core" evidence="1">
    <location>
        <begin position="141"/>
        <end position="183"/>
    </location>
</feature>
<sequence length="577" mass="65535">MTIVRAIYFSITLFFLSTFIASGQNKGIHTSRDYPQGYFQFPMKIAPQASGTFGELRNTHFHAGDDYRTQQRTGIAVYAAAKGHISRVRVQIGGGGNIVYIDHPNGFTTVHMHLNSFSQEIADFVKQEQYKQKRFDVDLELKEGQIQVAKGQLIGRSGNTGASGGPHLHLEIRDTKTQKPLNPQLFGLHFPDALPPVINSLIIYDLKQEAPFDEHTPRRSQTVQNAATGKYRTPGQAISVNGAFGVGIGSYDRHNSTTFRNGIYSIEVFLDDELYSLVTFEELDFDYTRAIHSYIDYPHFQKTKARVQKTFKDPNSPLGIYKKLKNRGIIELTDEQTHQVKVIVKDVHNNKSELNFQVRNNPDMKVATRNYSGGKWFNYETTNEFKTEDLAVHLNQNTLYDRVYFVYSKSNKPQGAYSSQHHVHNTMTSLYNPYTLAIRAEGLPEHLESKALIVSSFGVSQGGEYKDGWVSTTTRSFGNFYITVDTTAPTISPRNISPNKNVARQATIDFTIQDNLSGIKSFNGYIDGQWVLMEYDPKNKHLWHKFESSLSKGKHNFKLEVTDWKNNTKTYTVDFIN</sequence>
<accession>A0A9D1WAG4</accession>
<protein>
    <submittedName>
        <fullName evidence="2">M23 family metallopeptidase</fullName>
    </submittedName>
</protein>
<feature type="domain" description="M23ase beta-sheet core" evidence="1">
    <location>
        <begin position="61"/>
        <end position="129"/>
    </location>
</feature>
<dbReference type="SUPFAM" id="SSF51261">
    <property type="entry name" value="Duplicated hybrid motif"/>
    <property type="match status" value="2"/>
</dbReference>
<dbReference type="InterPro" id="IPR050570">
    <property type="entry name" value="Cell_wall_metabolism_enzyme"/>
</dbReference>
<dbReference type="InterPro" id="IPR016047">
    <property type="entry name" value="M23ase_b-sheet_dom"/>
</dbReference>
<dbReference type="InterPro" id="IPR011055">
    <property type="entry name" value="Dup_hybrid_motif"/>
</dbReference>
<dbReference type="CDD" id="cd12797">
    <property type="entry name" value="M23_peptidase"/>
    <property type="match status" value="1"/>
</dbReference>
<dbReference type="AlphaFoldDB" id="A0A9D1WAG4"/>
<evidence type="ECO:0000259" key="1">
    <source>
        <dbReference type="Pfam" id="PF01551"/>
    </source>
</evidence>
<dbReference type="GO" id="GO:0004222">
    <property type="term" value="F:metalloendopeptidase activity"/>
    <property type="evidence" value="ECO:0007669"/>
    <property type="project" value="TreeGrafter"/>
</dbReference>
<evidence type="ECO:0000313" key="3">
    <source>
        <dbReference type="Proteomes" id="UP000824156"/>
    </source>
</evidence>
<dbReference type="EMBL" id="DXEZ01000272">
    <property type="protein sequence ID" value="HIX55317.1"/>
    <property type="molecule type" value="Genomic_DNA"/>
</dbReference>
<dbReference type="Proteomes" id="UP000824156">
    <property type="component" value="Unassembled WGS sequence"/>
</dbReference>
<organism evidence="2 3">
    <name type="scientific">Candidatus Sphingobacterium stercoripullorum</name>
    <dbReference type="NCBI Taxonomy" id="2838759"/>
    <lineage>
        <taxon>Bacteria</taxon>
        <taxon>Pseudomonadati</taxon>
        <taxon>Bacteroidota</taxon>
        <taxon>Sphingobacteriia</taxon>
        <taxon>Sphingobacteriales</taxon>
        <taxon>Sphingobacteriaceae</taxon>
        <taxon>Sphingobacterium</taxon>
    </lineage>
</organism>
<dbReference type="PANTHER" id="PTHR21666">
    <property type="entry name" value="PEPTIDASE-RELATED"/>
    <property type="match status" value="1"/>
</dbReference>
<dbReference type="PANTHER" id="PTHR21666:SF270">
    <property type="entry name" value="MUREIN HYDROLASE ACTIVATOR ENVC"/>
    <property type="match status" value="1"/>
</dbReference>
<proteinExistence type="predicted"/>
<evidence type="ECO:0000313" key="2">
    <source>
        <dbReference type="EMBL" id="HIX55317.1"/>
    </source>
</evidence>
<reference evidence="2" key="2">
    <citation type="submission" date="2021-04" db="EMBL/GenBank/DDBJ databases">
        <authorList>
            <person name="Gilroy R."/>
        </authorList>
    </citation>
    <scope>NUCLEOTIDE SEQUENCE</scope>
    <source>
        <strain evidence="2">1719</strain>
    </source>
</reference>
<dbReference type="Pfam" id="PF01551">
    <property type="entry name" value="Peptidase_M23"/>
    <property type="match status" value="2"/>
</dbReference>
<reference evidence="2" key="1">
    <citation type="journal article" date="2021" name="PeerJ">
        <title>Extensive microbial diversity within the chicken gut microbiome revealed by metagenomics and culture.</title>
        <authorList>
            <person name="Gilroy R."/>
            <person name="Ravi A."/>
            <person name="Getino M."/>
            <person name="Pursley I."/>
            <person name="Horton D.L."/>
            <person name="Alikhan N.F."/>
            <person name="Baker D."/>
            <person name="Gharbi K."/>
            <person name="Hall N."/>
            <person name="Watson M."/>
            <person name="Adriaenssens E.M."/>
            <person name="Foster-Nyarko E."/>
            <person name="Jarju S."/>
            <person name="Secka A."/>
            <person name="Antonio M."/>
            <person name="Oren A."/>
            <person name="Chaudhuri R.R."/>
            <person name="La Ragione R."/>
            <person name="Hildebrand F."/>
            <person name="Pallen M.J."/>
        </authorList>
    </citation>
    <scope>NUCLEOTIDE SEQUENCE</scope>
    <source>
        <strain evidence="2">1719</strain>
    </source>
</reference>
<comment type="caution">
    <text evidence="2">The sequence shown here is derived from an EMBL/GenBank/DDBJ whole genome shotgun (WGS) entry which is preliminary data.</text>
</comment>
<name>A0A9D1WAG4_9SPHI</name>
<gene>
    <name evidence="2" type="ORF">H9853_09835</name>
</gene>
<dbReference type="Gene3D" id="2.70.70.10">
    <property type="entry name" value="Glucose Permease (Domain IIA)"/>
    <property type="match status" value="1"/>
</dbReference>